<comment type="subcellular location">
    <subcellularLocation>
        <location evidence="1">Membrane</location>
        <topology evidence="1">Multi-pass membrane protein</topology>
    </subcellularLocation>
</comment>
<dbReference type="Gene3D" id="1.20.1070.10">
    <property type="entry name" value="Rhodopsin 7-helix transmembrane proteins"/>
    <property type="match status" value="1"/>
</dbReference>
<dbReference type="PRINTS" id="PR00237">
    <property type="entry name" value="GPCRRHODOPSN"/>
</dbReference>
<evidence type="ECO:0000256" key="8">
    <source>
        <dbReference type="RuleBase" id="RU000688"/>
    </source>
</evidence>
<dbReference type="GO" id="GO:0004930">
    <property type="term" value="F:G protein-coupled receptor activity"/>
    <property type="evidence" value="ECO:0007669"/>
    <property type="project" value="UniProtKB-KW"/>
</dbReference>
<feature type="transmembrane region" description="Helical" evidence="9">
    <location>
        <begin position="80"/>
        <end position="102"/>
    </location>
</feature>
<name>A0A1A8AHJ1_NOTFU</name>
<keyword evidence="6 8" id="KW-0675">Receptor</keyword>
<dbReference type="PROSITE" id="PS00237">
    <property type="entry name" value="G_PROTEIN_RECEP_F1_1"/>
    <property type="match status" value="1"/>
</dbReference>
<organism evidence="12">
    <name type="scientific">Nothobranchius furzeri</name>
    <name type="common">Turquoise killifish</name>
    <dbReference type="NCBI Taxonomy" id="105023"/>
    <lineage>
        <taxon>Eukaryota</taxon>
        <taxon>Metazoa</taxon>
        <taxon>Chordata</taxon>
        <taxon>Craniata</taxon>
        <taxon>Vertebrata</taxon>
        <taxon>Euteleostomi</taxon>
        <taxon>Actinopterygii</taxon>
        <taxon>Neopterygii</taxon>
        <taxon>Teleostei</taxon>
        <taxon>Neoteleostei</taxon>
        <taxon>Acanthomorphata</taxon>
        <taxon>Ovalentaria</taxon>
        <taxon>Atherinomorphae</taxon>
        <taxon>Cyprinodontiformes</taxon>
        <taxon>Nothobranchiidae</taxon>
        <taxon>Nothobranchius</taxon>
    </lineage>
</organism>
<keyword evidence="7 8" id="KW-0807">Transducer</keyword>
<reference evidence="11" key="3">
    <citation type="submission" date="2020-03" db="EMBL/GenBank/DDBJ databases">
        <title>Intra-Species Differences in Population Size shape Life History and Genome Evolution.</title>
        <authorList>
            <person name="Willemsen D."/>
            <person name="Cui R."/>
            <person name="Valenzano D.R."/>
        </authorList>
    </citation>
    <scope>NUCLEOTIDE SEQUENCE</scope>
    <source>
        <strain evidence="11">GRZ</strain>
        <tissue evidence="11">Whole</tissue>
    </source>
</reference>
<evidence type="ECO:0000256" key="7">
    <source>
        <dbReference type="ARBA" id="ARBA00023224"/>
    </source>
</evidence>
<reference evidence="12" key="2">
    <citation type="submission" date="2016-06" db="EMBL/GenBank/DDBJ databases">
        <title>The genome of a short-lived fish provides insights into sex chromosome evolution and the genetic control of aging.</title>
        <authorList>
            <person name="Reichwald K."/>
            <person name="Felder M."/>
            <person name="Petzold A."/>
            <person name="Koch P."/>
            <person name="Groth M."/>
            <person name="Platzer M."/>
        </authorList>
    </citation>
    <scope>NUCLEOTIDE SEQUENCE</scope>
    <source>
        <tissue evidence="12">Brain</tissue>
    </source>
</reference>
<proteinExistence type="inferred from homology"/>
<dbReference type="SUPFAM" id="SSF81321">
    <property type="entry name" value="Family A G protein-coupled receptor-like"/>
    <property type="match status" value="1"/>
</dbReference>
<accession>A0A1A8AHJ1</accession>
<keyword evidence="2 8" id="KW-0812">Transmembrane</keyword>
<evidence type="ECO:0000256" key="6">
    <source>
        <dbReference type="ARBA" id="ARBA00023170"/>
    </source>
</evidence>
<dbReference type="EMBL" id="JAAVVJ010000010">
    <property type="protein sequence ID" value="KAF7213380.1"/>
    <property type="molecule type" value="Genomic_DNA"/>
</dbReference>
<dbReference type="PROSITE" id="PS50262">
    <property type="entry name" value="G_PROTEIN_RECEP_F1_2"/>
    <property type="match status" value="1"/>
</dbReference>
<dbReference type="GO" id="GO:0008142">
    <property type="term" value="F:oxysterol binding"/>
    <property type="evidence" value="ECO:0007669"/>
    <property type="project" value="InterPro"/>
</dbReference>
<keyword evidence="3 9" id="KW-1133">Transmembrane helix</keyword>
<dbReference type="EMBL" id="HAEJ01007478">
    <property type="protein sequence ID" value="SBS47935.1"/>
    <property type="molecule type" value="Transcribed_RNA"/>
</dbReference>
<dbReference type="InterPro" id="IPR000276">
    <property type="entry name" value="GPCR_Rhodpsn"/>
</dbReference>
<comment type="similarity">
    <text evidence="8">Belongs to the G-protein coupled receptor 1 family.</text>
</comment>
<dbReference type="OMA" id="MYCSLYL"/>
<feature type="transmembrane region" description="Helical" evidence="9">
    <location>
        <begin position="122"/>
        <end position="146"/>
    </location>
</feature>
<feature type="transmembrane region" description="Helical" evidence="9">
    <location>
        <begin position="249"/>
        <end position="273"/>
    </location>
</feature>
<reference evidence="12" key="1">
    <citation type="submission" date="2016-05" db="EMBL/GenBank/DDBJ databases">
        <authorList>
            <person name="Lavstsen T."/>
            <person name="Jespersen J.S."/>
        </authorList>
    </citation>
    <scope>NUCLEOTIDE SEQUENCE</scope>
    <source>
        <tissue evidence="12">Brain</tissue>
    </source>
</reference>
<sequence length="332" mass="37962">MSLQNAPWLWNNNWSLFLPCQNDSNMNTSTGETEGFNGTPMALWDIILSVYYILIFIVALAGNSLALWTFFHQKHTSSKIFLMNLWIADICYVLILPVRVVYHLSYSHWNFGSILCRLSGFLFYLNMYCSLYLMSFISLDRFLAVVLPLRSQSVRKPLYAKVGVAILWVMVIVSMSPSLFSIKNHSNSTNTCSMLYLEKTSPQALVSTIIAFLIPFITILISYVLILLKLRKLKRQEQRPIKAKAVKMIVLIVMNFLFAFVPYHVCRVVYILSDIHGHGATANHESLERANQITSALTCISCILDPVMYFVLNQAYKKTFLQLFCKSTTNSL</sequence>
<feature type="transmembrane region" description="Helical" evidence="9">
    <location>
        <begin position="204"/>
        <end position="228"/>
    </location>
</feature>
<dbReference type="PRINTS" id="PR01157">
    <property type="entry name" value="P2YPURNOCPTR"/>
</dbReference>
<protein>
    <submittedName>
        <fullName evidence="11">Uracil nucleotide/cysteinyl leukotriene receptor-like</fullName>
    </submittedName>
</protein>
<evidence type="ECO:0000313" key="12">
    <source>
        <dbReference type="EMBL" id="SBP53715.1"/>
    </source>
</evidence>
<evidence type="ECO:0000256" key="5">
    <source>
        <dbReference type="ARBA" id="ARBA00023136"/>
    </source>
</evidence>
<evidence type="ECO:0000313" key="11">
    <source>
        <dbReference type="EMBL" id="KAF7213380.1"/>
    </source>
</evidence>
<dbReference type="InterPro" id="IPR047160">
    <property type="entry name" value="GP183-like"/>
</dbReference>
<dbReference type="Pfam" id="PF00001">
    <property type="entry name" value="7tm_1"/>
    <property type="match status" value="1"/>
</dbReference>
<evidence type="ECO:0000256" key="1">
    <source>
        <dbReference type="ARBA" id="ARBA00004141"/>
    </source>
</evidence>
<feature type="domain" description="G-protein coupled receptors family 1 profile" evidence="10">
    <location>
        <begin position="62"/>
        <end position="309"/>
    </location>
</feature>
<evidence type="ECO:0000256" key="4">
    <source>
        <dbReference type="ARBA" id="ARBA00023040"/>
    </source>
</evidence>
<gene>
    <name evidence="12" type="primary">Nfu_g_1_006917</name>
    <name evidence="11" type="ORF">G4P62_007924</name>
</gene>
<evidence type="ECO:0000259" key="10">
    <source>
        <dbReference type="PROSITE" id="PS50262"/>
    </source>
</evidence>
<keyword evidence="4 8" id="KW-0297">G-protein coupled receptor</keyword>
<dbReference type="EMBL" id="HADY01015230">
    <property type="protein sequence ID" value="SBP53715.1"/>
    <property type="molecule type" value="Transcribed_RNA"/>
</dbReference>
<dbReference type="AlphaFoldDB" id="A0A1A8AHJ1"/>
<dbReference type="Proteomes" id="UP000822369">
    <property type="component" value="Chromosome 10"/>
</dbReference>
<evidence type="ECO:0000256" key="3">
    <source>
        <dbReference type="ARBA" id="ARBA00022989"/>
    </source>
</evidence>
<dbReference type="PANTHER" id="PTHR24237">
    <property type="entry name" value="G-PROTEIN COUPLED RECEPTOR"/>
    <property type="match status" value="1"/>
</dbReference>
<dbReference type="OrthoDB" id="6503655at2759"/>
<evidence type="ECO:0000256" key="9">
    <source>
        <dbReference type="SAM" id="Phobius"/>
    </source>
</evidence>
<feature type="transmembrane region" description="Helical" evidence="9">
    <location>
        <begin position="158"/>
        <end position="180"/>
    </location>
</feature>
<dbReference type="GO" id="GO:0016020">
    <property type="term" value="C:membrane"/>
    <property type="evidence" value="ECO:0007669"/>
    <property type="project" value="UniProtKB-SubCell"/>
</dbReference>
<keyword evidence="5 9" id="KW-0472">Membrane</keyword>
<dbReference type="KEGG" id="nfu:107382468"/>
<evidence type="ECO:0000256" key="2">
    <source>
        <dbReference type="ARBA" id="ARBA00022692"/>
    </source>
</evidence>
<dbReference type="InterPro" id="IPR017452">
    <property type="entry name" value="GPCR_Rhodpsn_7TM"/>
</dbReference>
<feature type="transmembrane region" description="Helical" evidence="9">
    <location>
        <begin position="46"/>
        <end position="68"/>
    </location>
</feature>
<feature type="transmembrane region" description="Helical" evidence="9">
    <location>
        <begin position="293"/>
        <end position="312"/>
    </location>
</feature>